<dbReference type="InterPro" id="IPR058030">
    <property type="entry name" value="TRIM8/14/16/25/29/45/65_CC"/>
</dbReference>
<dbReference type="Proteomes" id="UP000327468">
    <property type="component" value="Chromosome 16"/>
</dbReference>
<dbReference type="Pfam" id="PF00643">
    <property type="entry name" value="zf-B_box"/>
    <property type="match status" value="1"/>
</dbReference>
<sequence>MITTSKPRSRNLPECCLCLTKSKDVVTIPCGHYYCTSCTDGLVSKYERTGSYSCPQCSQTFSTKPDQDGPVDTAVDSLRETDLYTEPSAAPAAGPSSSSLTRPEQGSPVDKLRKTAFHMHTTADTTSRPEDVACDACTDSTHKAVRSCLMCLASYCDTHLRLHNDLHVRAAHTLVDASDQLQATSCSIHGKVLEVYCLKDKQRICCMCMLEDHKGHDMVAAGQAEKKEELRNSKQMITEQEKQLKELRLAKNSLRHIAIATEEESERLFTELIRSIQGSQSLMKVLIRAQERAELDRIKEVMKQVEEELTELKRSDAEMEQLSSTQNDIHFLQSVQALSLTSANVLKMTVNPQFSFGEVVKSISVLKEQIEDIWQREFDQIAAAVKKDKIVVPSEPKTRKDFLQYLVPLSLDPNTAHQSLKMCEEKSVACSTKCQPYPDHTERFDWWAQVLCREPLNTRCYWEAEWTGLHGVDIAVSYRDITRKGEDDECSFGYNKQSWSLDCAILKYAFVHDNVETDISAPVSHRIGVYLDYKAGVLAFYSVSDCMTLLHRAETRFTQPLYAGFGLYQGSTVKICQPDTEAKQTDTQRIKSSTTENGKNTRRKEHNGLPFGAGV</sequence>
<evidence type="ECO:0000256" key="6">
    <source>
        <dbReference type="PROSITE-ProRule" id="PRU00024"/>
    </source>
</evidence>
<dbReference type="CDD" id="cd19769">
    <property type="entry name" value="Bbox2_TRIM16-like"/>
    <property type="match status" value="1"/>
</dbReference>
<dbReference type="Gene3D" id="4.10.830.40">
    <property type="match status" value="1"/>
</dbReference>
<dbReference type="InterPro" id="IPR003879">
    <property type="entry name" value="Butyrophylin_SPRY"/>
</dbReference>
<keyword evidence="1" id="KW-0399">Innate immunity</keyword>
<dbReference type="Pfam" id="PF13765">
    <property type="entry name" value="PRY"/>
    <property type="match status" value="1"/>
</dbReference>
<dbReference type="SUPFAM" id="SSF57845">
    <property type="entry name" value="B-box zinc-binding domain"/>
    <property type="match status" value="1"/>
</dbReference>
<evidence type="ECO:0000313" key="13">
    <source>
        <dbReference type="Proteomes" id="UP000327468"/>
    </source>
</evidence>
<dbReference type="SMART" id="SM00589">
    <property type="entry name" value="PRY"/>
    <property type="match status" value="1"/>
</dbReference>
<evidence type="ECO:0000259" key="9">
    <source>
        <dbReference type="PROSITE" id="PS50089"/>
    </source>
</evidence>
<evidence type="ECO:0000256" key="3">
    <source>
        <dbReference type="ARBA" id="ARBA00022771"/>
    </source>
</evidence>
<accession>A0A5N5LVB6</accession>
<evidence type="ECO:0008006" key="14">
    <source>
        <dbReference type="Google" id="ProtNLM"/>
    </source>
</evidence>
<keyword evidence="5" id="KW-0391">Immunity</keyword>
<evidence type="ECO:0000259" key="11">
    <source>
        <dbReference type="PROSITE" id="PS50188"/>
    </source>
</evidence>
<dbReference type="InterPro" id="IPR051051">
    <property type="entry name" value="E3_ubiq-ligase_TRIM/RNF"/>
</dbReference>
<feature type="region of interest" description="Disordered" evidence="8">
    <location>
        <begin position="580"/>
        <end position="615"/>
    </location>
</feature>
<gene>
    <name evidence="12" type="ORF">PHYPO_G00074500</name>
</gene>
<dbReference type="SMART" id="SM00336">
    <property type="entry name" value="BBOX"/>
    <property type="match status" value="1"/>
</dbReference>
<dbReference type="CDD" id="cd16040">
    <property type="entry name" value="SPRY_PRY_SNTX"/>
    <property type="match status" value="1"/>
</dbReference>
<keyword evidence="2" id="KW-0479">Metal-binding</keyword>
<dbReference type="Gene3D" id="2.60.120.920">
    <property type="match status" value="1"/>
</dbReference>
<evidence type="ECO:0000256" key="2">
    <source>
        <dbReference type="ARBA" id="ARBA00022723"/>
    </source>
</evidence>
<organism evidence="12 13">
    <name type="scientific">Pangasianodon hypophthalmus</name>
    <name type="common">Striped catfish</name>
    <name type="synonym">Helicophagus hypophthalmus</name>
    <dbReference type="NCBI Taxonomy" id="310915"/>
    <lineage>
        <taxon>Eukaryota</taxon>
        <taxon>Metazoa</taxon>
        <taxon>Chordata</taxon>
        <taxon>Craniata</taxon>
        <taxon>Vertebrata</taxon>
        <taxon>Euteleostomi</taxon>
        <taxon>Actinopterygii</taxon>
        <taxon>Neopterygii</taxon>
        <taxon>Teleostei</taxon>
        <taxon>Ostariophysi</taxon>
        <taxon>Siluriformes</taxon>
        <taxon>Pangasiidae</taxon>
        <taxon>Pangasianodon</taxon>
    </lineage>
</organism>
<dbReference type="PROSITE" id="PS50119">
    <property type="entry name" value="ZF_BBOX"/>
    <property type="match status" value="1"/>
</dbReference>
<feature type="domain" description="B box-type" evidence="10">
    <location>
        <begin position="181"/>
        <end position="221"/>
    </location>
</feature>
<dbReference type="InterPro" id="IPR006574">
    <property type="entry name" value="PRY"/>
</dbReference>
<dbReference type="GO" id="GO:0008270">
    <property type="term" value="F:zinc ion binding"/>
    <property type="evidence" value="ECO:0007669"/>
    <property type="project" value="UniProtKB-KW"/>
</dbReference>
<comment type="caution">
    <text evidence="12">The sequence shown here is derived from an EMBL/GenBank/DDBJ whole genome shotgun (WGS) entry which is preliminary data.</text>
</comment>
<evidence type="ECO:0000313" key="12">
    <source>
        <dbReference type="EMBL" id="KAB5546652.1"/>
    </source>
</evidence>
<dbReference type="InterPro" id="IPR043136">
    <property type="entry name" value="B30.2/SPRY_sf"/>
</dbReference>
<keyword evidence="7" id="KW-0175">Coiled coil</keyword>
<dbReference type="PRINTS" id="PR01407">
    <property type="entry name" value="BUTYPHLNCDUF"/>
</dbReference>
<keyword evidence="13" id="KW-1185">Reference proteome</keyword>
<feature type="coiled-coil region" evidence="7">
    <location>
        <begin position="223"/>
        <end position="257"/>
    </location>
</feature>
<dbReference type="InterPro" id="IPR003877">
    <property type="entry name" value="SPRY_dom"/>
</dbReference>
<evidence type="ECO:0000259" key="10">
    <source>
        <dbReference type="PROSITE" id="PS50119"/>
    </source>
</evidence>
<dbReference type="SMART" id="SM00449">
    <property type="entry name" value="SPRY"/>
    <property type="match status" value="1"/>
</dbReference>
<proteinExistence type="predicted"/>
<dbReference type="Pfam" id="PF25600">
    <property type="entry name" value="TRIM_CC"/>
    <property type="match status" value="1"/>
</dbReference>
<dbReference type="Pfam" id="PF00622">
    <property type="entry name" value="SPRY"/>
    <property type="match status" value="1"/>
</dbReference>
<evidence type="ECO:0000256" key="7">
    <source>
        <dbReference type="SAM" id="Coils"/>
    </source>
</evidence>
<dbReference type="InterPro" id="IPR013320">
    <property type="entry name" value="ConA-like_dom_sf"/>
</dbReference>
<keyword evidence="4" id="KW-0862">Zinc</keyword>
<keyword evidence="3 6" id="KW-0863">Zinc-finger</keyword>
<evidence type="ECO:0000256" key="4">
    <source>
        <dbReference type="ARBA" id="ARBA00022833"/>
    </source>
</evidence>
<dbReference type="Gene3D" id="3.30.40.10">
    <property type="entry name" value="Zinc/RING finger domain, C3HC4 (zinc finger)"/>
    <property type="match status" value="1"/>
</dbReference>
<dbReference type="Pfam" id="PF13920">
    <property type="entry name" value="zf-C3HC4_3"/>
    <property type="match status" value="1"/>
</dbReference>
<dbReference type="PANTHER" id="PTHR25465:SF5">
    <property type="entry name" value="E3 UBIQUITIN_ISG15 LIGASE TRIM25-RELATED"/>
    <property type="match status" value="1"/>
</dbReference>
<dbReference type="SUPFAM" id="SSF49899">
    <property type="entry name" value="Concanavalin A-like lectins/glucanases"/>
    <property type="match status" value="1"/>
</dbReference>
<evidence type="ECO:0000256" key="5">
    <source>
        <dbReference type="ARBA" id="ARBA00022859"/>
    </source>
</evidence>
<dbReference type="EMBL" id="VFJC01000017">
    <property type="protein sequence ID" value="KAB5546652.1"/>
    <property type="molecule type" value="Genomic_DNA"/>
</dbReference>
<feature type="domain" description="RING-type" evidence="9">
    <location>
        <begin position="15"/>
        <end position="58"/>
    </location>
</feature>
<dbReference type="InterPro" id="IPR000315">
    <property type="entry name" value="Znf_B-box"/>
</dbReference>
<dbReference type="GO" id="GO:0045087">
    <property type="term" value="P:innate immune response"/>
    <property type="evidence" value="ECO:0007669"/>
    <property type="project" value="UniProtKB-KW"/>
</dbReference>
<dbReference type="Gene3D" id="3.30.160.60">
    <property type="entry name" value="Classic Zinc Finger"/>
    <property type="match status" value="1"/>
</dbReference>
<protein>
    <recommendedName>
        <fullName evidence="14">Tripartite motif-containing protein 16-like</fullName>
    </recommendedName>
</protein>
<feature type="compositionally biased region" description="Low complexity" evidence="8">
    <location>
        <begin position="87"/>
        <end position="99"/>
    </location>
</feature>
<dbReference type="InterPro" id="IPR001841">
    <property type="entry name" value="Znf_RING"/>
</dbReference>
<name>A0A5N5LVB6_PANHP</name>
<dbReference type="AlphaFoldDB" id="A0A5N5LVB6"/>
<dbReference type="GO" id="GO:0005737">
    <property type="term" value="C:cytoplasm"/>
    <property type="evidence" value="ECO:0007669"/>
    <property type="project" value="UniProtKB-ARBA"/>
</dbReference>
<dbReference type="InterPro" id="IPR013083">
    <property type="entry name" value="Znf_RING/FYVE/PHD"/>
</dbReference>
<dbReference type="InterPro" id="IPR001870">
    <property type="entry name" value="B30.2/SPRY"/>
</dbReference>
<feature type="coiled-coil region" evidence="7">
    <location>
        <begin position="288"/>
        <end position="325"/>
    </location>
</feature>
<dbReference type="PROSITE" id="PS50188">
    <property type="entry name" value="B302_SPRY"/>
    <property type="match status" value="1"/>
</dbReference>
<dbReference type="PROSITE" id="PS50089">
    <property type="entry name" value="ZF_RING_2"/>
    <property type="match status" value="1"/>
</dbReference>
<feature type="region of interest" description="Disordered" evidence="8">
    <location>
        <begin position="86"/>
        <end position="109"/>
    </location>
</feature>
<evidence type="ECO:0000256" key="8">
    <source>
        <dbReference type="SAM" id="MobiDB-lite"/>
    </source>
</evidence>
<reference evidence="12 13" key="1">
    <citation type="submission" date="2019-06" db="EMBL/GenBank/DDBJ databases">
        <title>A chromosome-scale genome assembly of the striped catfish, Pangasianodon hypophthalmus.</title>
        <authorList>
            <person name="Wen M."/>
            <person name="Zahm M."/>
            <person name="Roques C."/>
            <person name="Cabau C."/>
            <person name="Klopp C."/>
            <person name="Donnadieu C."/>
            <person name="Jouanno E."/>
            <person name="Avarre J.-C."/>
            <person name="Campet M."/>
            <person name="Ha T.T.T."/>
            <person name="Dugue R."/>
            <person name="Lampietro C."/>
            <person name="Louis A."/>
            <person name="Herpin A."/>
            <person name="Echchiki A."/>
            <person name="Berthelot C."/>
            <person name="Parey E."/>
            <person name="Roest-Crollius H."/>
            <person name="Braasch I."/>
            <person name="Postlethwait J."/>
            <person name="Bobe J."/>
            <person name="Montfort J."/>
            <person name="Bouchez O."/>
            <person name="Begum T."/>
            <person name="Schartl M."/>
            <person name="Guiguen Y."/>
        </authorList>
    </citation>
    <scope>NUCLEOTIDE SEQUENCE [LARGE SCALE GENOMIC DNA]</scope>
    <source>
        <strain evidence="12 13">Indonesia</strain>
        <tissue evidence="12">Blood</tissue>
    </source>
</reference>
<dbReference type="SUPFAM" id="SSF57850">
    <property type="entry name" value="RING/U-box"/>
    <property type="match status" value="1"/>
</dbReference>
<dbReference type="PANTHER" id="PTHR25465">
    <property type="entry name" value="B-BOX DOMAIN CONTAINING"/>
    <property type="match status" value="1"/>
</dbReference>
<feature type="domain" description="B30.2/SPRY" evidence="11">
    <location>
        <begin position="389"/>
        <end position="582"/>
    </location>
</feature>
<feature type="compositionally biased region" description="Basic and acidic residues" evidence="8">
    <location>
        <begin position="580"/>
        <end position="589"/>
    </location>
</feature>
<dbReference type="SMART" id="SM00184">
    <property type="entry name" value="RING"/>
    <property type="match status" value="1"/>
</dbReference>
<evidence type="ECO:0000256" key="1">
    <source>
        <dbReference type="ARBA" id="ARBA00022588"/>
    </source>
</evidence>